<evidence type="ECO:0008006" key="3">
    <source>
        <dbReference type="Google" id="ProtNLM"/>
    </source>
</evidence>
<dbReference type="RefSeq" id="WP_083328778.1">
    <property type="nucleotide sequence ID" value="NZ_CP076114.1"/>
</dbReference>
<dbReference type="Proteomes" id="UP000887421">
    <property type="component" value="Chromosome"/>
</dbReference>
<proteinExistence type="predicted"/>
<accession>A0ABY5JC19</accession>
<organism evidence="1 2">
    <name type="scientific">Phytopseudomonas seleniipraecipitans</name>
    <dbReference type="NCBI Taxonomy" id="640205"/>
    <lineage>
        <taxon>Bacteria</taxon>
        <taxon>Pseudomonadati</taxon>
        <taxon>Pseudomonadota</taxon>
        <taxon>Gammaproteobacteria</taxon>
        <taxon>Pseudomonadales</taxon>
        <taxon>Pseudomonadaceae</taxon>
        <taxon>Phytopseudomonas</taxon>
    </lineage>
</organism>
<sequence length="94" mass="10552">MQHTTTPNLVRFHMHLRRDHTQRLIQLANALAKRKGRDVRLGEALELALTAGFAWDDTDLLDLAPSDKSNPHWLALGPINRHGGVAFTPAALRR</sequence>
<keyword evidence="2" id="KW-1185">Reference proteome</keyword>
<evidence type="ECO:0000313" key="2">
    <source>
        <dbReference type="Proteomes" id="UP000887421"/>
    </source>
</evidence>
<dbReference type="EMBL" id="CP076114">
    <property type="protein sequence ID" value="UUD64509.1"/>
    <property type="molecule type" value="Genomic_DNA"/>
</dbReference>
<gene>
    <name evidence="1" type="ORF">D16iCDA_02040</name>
</gene>
<evidence type="ECO:0000313" key="1">
    <source>
        <dbReference type="EMBL" id="UUD64509.1"/>
    </source>
</evidence>
<reference evidence="1" key="1">
    <citation type="submission" date="2021-05" db="EMBL/GenBank/DDBJ databases">
        <title>Complete genome sequence of Pseudomonas seleniipraecipitans strain D1-6.</title>
        <authorList>
            <person name="Lafi F."/>
            <person name="Eida A."/>
            <person name="Alam I."/>
            <person name="Hert H."/>
            <person name="Saad M."/>
        </authorList>
    </citation>
    <scope>NUCLEOTIDE SEQUENCE</scope>
    <source>
        <strain evidence="1">D1-6</strain>
    </source>
</reference>
<name>A0ABY5JC19_9GAMM</name>
<protein>
    <recommendedName>
        <fullName evidence="3">Nif11 domain-containing protein</fullName>
    </recommendedName>
</protein>